<dbReference type="KEGG" id="fox:FOXG_17978"/>
<evidence type="ECO:0000313" key="1">
    <source>
        <dbReference type="EMBL" id="KNA95263.1"/>
    </source>
</evidence>
<dbReference type="VEuPathDB" id="FungiDB:FOXG_17978"/>
<evidence type="ECO:0000313" key="2">
    <source>
        <dbReference type="Proteomes" id="UP000009097"/>
    </source>
</evidence>
<accession>A0A0J9U7W0</accession>
<sequence length="222" mass="25649">MTLHHTSSNEALYYRYGTSLKDEGRRKWQTIYHTKLHFEDYHSLYSQSTHANQNPLNSTGILNYPFRRNKKTPALKDEAPKFLASPSLFNWRPWTLIIIFKASPFQHFGFFLTFDAVRDLLILLGDIDHVIPSGHLHLPNELQEFRVAASINVSSRTGNQERPPEFPKKDKCSLAGMVSRKFTGLIALPRGDNAMQKFPAFRIIINNIRLLFPLSLFLFSDE</sequence>
<dbReference type="AlphaFoldDB" id="A0A0J9U7W0"/>
<dbReference type="RefSeq" id="XP_018233309.1">
    <property type="nucleotide sequence ID" value="XM_018398008.1"/>
</dbReference>
<name>A0A0J9U7W0_FUSO4</name>
<dbReference type="EMBL" id="DS231696">
    <property type="protein sequence ID" value="KNA95263.1"/>
    <property type="molecule type" value="Genomic_DNA"/>
</dbReference>
<reference evidence="1" key="2">
    <citation type="journal article" date="2010" name="Nature">
        <title>Comparative genomics reveals mobile pathogenicity chromosomes in Fusarium.</title>
        <authorList>
            <person name="Ma L.J."/>
            <person name="van der Does H.C."/>
            <person name="Borkovich K.A."/>
            <person name="Coleman J.J."/>
            <person name="Daboussi M.J."/>
            <person name="Di Pietro A."/>
            <person name="Dufresne M."/>
            <person name="Freitag M."/>
            <person name="Grabherr M."/>
            <person name="Henrissat B."/>
            <person name="Houterman P.M."/>
            <person name="Kang S."/>
            <person name="Shim W.B."/>
            <person name="Woloshuk C."/>
            <person name="Xie X."/>
            <person name="Xu J.R."/>
            <person name="Antoniw J."/>
            <person name="Baker S.E."/>
            <person name="Bluhm B.H."/>
            <person name="Breakspear A."/>
            <person name="Brown D.W."/>
            <person name="Butchko R.A."/>
            <person name="Chapman S."/>
            <person name="Coulson R."/>
            <person name="Coutinho P.M."/>
            <person name="Danchin E.G."/>
            <person name="Diener A."/>
            <person name="Gale L.R."/>
            <person name="Gardiner D.M."/>
            <person name="Goff S."/>
            <person name="Hammond-Kosack K.E."/>
            <person name="Hilburn K."/>
            <person name="Hua-Van A."/>
            <person name="Jonkers W."/>
            <person name="Kazan K."/>
            <person name="Kodira C.D."/>
            <person name="Koehrsen M."/>
            <person name="Kumar L."/>
            <person name="Lee Y.H."/>
            <person name="Li L."/>
            <person name="Manners J.M."/>
            <person name="Miranda-Saavedra D."/>
            <person name="Mukherjee M."/>
            <person name="Park G."/>
            <person name="Park J."/>
            <person name="Park S.Y."/>
            <person name="Proctor R.H."/>
            <person name="Regev A."/>
            <person name="Ruiz-Roldan M.C."/>
            <person name="Sain D."/>
            <person name="Sakthikumar S."/>
            <person name="Sykes S."/>
            <person name="Schwartz D.C."/>
            <person name="Turgeon B.G."/>
            <person name="Wapinski I."/>
            <person name="Yoder O."/>
            <person name="Young S."/>
            <person name="Zeng Q."/>
            <person name="Zhou S."/>
            <person name="Galagan J."/>
            <person name="Cuomo C.A."/>
            <person name="Kistler H.C."/>
            <person name="Rep M."/>
        </authorList>
    </citation>
    <scope>NUCLEOTIDE SEQUENCE [LARGE SCALE GENOMIC DNA]</scope>
    <source>
        <strain evidence="1">4287</strain>
    </source>
</reference>
<dbReference type="GeneID" id="28958684"/>
<proteinExistence type="predicted"/>
<gene>
    <name evidence="1" type="ORF">FOXG_17978</name>
</gene>
<organism evidence="1 2">
    <name type="scientific">Fusarium oxysporum f. sp. lycopersici (strain 4287 / CBS 123668 / FGSC 9935 / NRRL 34936)</name>
    <name type="common">Fusarium vascular wilt of tomato</name>
    <dbReference type="NCBI Taxonomy" id="426428"/>
    <lineage>
        <taxon>Eukaryota</taxon>
        <taxon>Fungi</taxon>
        <taxon>Dikarya</taxon>
        <taxon>Ascomycota</taxon>
        <taxon>Pezizomycotina</taxon>
        <taxon>Sordariomycetes</taxon>
        <taxon>Hypocreomycetidae</taxon>
        <taxon>Hypocreales</taxon>
        <taxon>Nectriaceae</taxon>
        <taxon>Fusarium</taxon>
        <taxon>Fusarium oxysporum species complex</taxon>
    </lineage>
</organism>
<protein>
    <submittedName>
        <fullName evidence="1">Uncharacterized protein</fullName>
    </submittedName>
</protein>
<reference evidence="1" key="1">
    <citation type="submission" date="2007-04" db="EMBL/GenBank/DDBJ databases">
        <authorList>
            <consortium name="The Broad Institute Genome Sequencing Platform"/>
            <person name="Birren B."/>
            <person name="Lander E."/>
            <person name="Galagan J."/>
            <person name="Nusbaum C."/>
            <person name="Devon K."/>
            <person name="Ma L.-J."/>
            <person name="Jaffe D."/>
            <person name="Butler J."/>
            <person name="Alvarez P."/>
            <person name="Gnerre S."/>
            <person name="Grabherr M."/>
            <person name="Kleber M."/>
            <person name="Mauceli E."/>
            <person name="Brockman W."/>
            <person name="MacCallum I.A."/>
            <person name="Young S."/>
            <person name="LaButti K."/>
            <person name="DeCaprio D."/>
            <person name="Crawford M."/>
            <person name="Koehrsen M."/>
            <person name="Engels R."/>
            <person name="Montgomery P."/>
            <person name="Pearson M."/>
            <person name="Howarth C."/>
            <person name="Larson L."/>
            <person name="White J."/>
            <person name="O'Leary S."/>
            <person name="Kodira C."/>
            <person name="Zeng Q."/>
            <person name="Yandava C."/>
            <person name="Alvarado L."/>
            <person name="Kistler C."/>
            <person name="Shim W.-B."/>
            <person name="Kang S."/>
            <person name="Woloshuk C."/>
        </authorList>
    </citation>
    <scope>NUCLEOTIDE SEQUENCE</scope>
    <source>
        <strain evidence="1">4287</strain>
    </source>
</reference>
<dbReference type="Proteomes" id="UP000009097">
    <property type="component" value="Unassembled WGS sequence"/>
</dbReference>